<dbReference type="Pfam" id="PF00106">
    <property type="entry name" value="adh_short"/>
    <property type="match status" value="1"/>
</dbReference>
<evidence type="ECO:0000256" key="2">
    <source>
        <dbReference type="ARBA" id="ARBA00011738"/>
    </source>
</evidence>
<dbReference type="VEuPathDB" id="CryptoDB:Cvel_22087"/>
<dbReference type="PhylomeDB" id="A0A0G4GIU1"/>
<comment type="similarity">
    <text evidence="1">Belongs to the short-chain dehydrogenases/reductases (SDR) family.</text>
</comment>
<dbReference type="InterPro" id="IPR002347">
    <property type="entry name" value="SDR_fam"/>
</dbReference>
<evidence type="ECO:0000256" key="3">
    <source>
        <dbReference type="ARBA" id="ARBA00022857"/>
    </source>
</evidence>
<dbReference type="InterPro" id="IPR036291">
    <property type="entry name" value="NAD(P)-bd_dom_sf"/>
</dbReference>
<evidence type="ECO:0000256" key="1">
    <source>
        <dbReference type="ARBA" id="ARBA00006484"/>
    </source>
</evidence>
<evidence type="ECO:0000256" key="6">
    <source>
        <dbReference type="ARBA" id="ARBA00039153"/>
    </source>
</evidence>
<organism evidence="9">
    <name type="scientific">Chromera velia CCMP2878</name>
    <dbReference type="NCBI Taxonomy" id="1169474"/>
    <lineage>
        <taxon>Eukaryota</taxon>
        <taxon>Sar</taxon>
        <taxon>Alveolata</taxon>
        <taxon>Colpodellida</taxon>
        <taxon>Chromeraceae</taxon>
        <taxon>Chromera</taxon>
    </lineage>
</organism>
<dbReference type="FunFam" id="3.40.50.720:FF:000157">
    <property type="entry name" value="Quinoid dihydropteridine reductase"/>
    <property type="match status" value="1"/>
</dbReference>
<reference evidence="9" key="1">
    <citation type="submission" date="2014-11" db="EMBL/GenBank/DDBJ databases">
        <authorList>
            <person name="Otto D Thomas"/>
            <person name="Naeem Raeece"/>
        </authorList>
    </citation>
    <scope>NUCLEOTIDE SEQUENCE</scope>
</reference>
<dbReference type="GO" id="GO:0070404">
    <property type="term" value="F:NADH binding"/>
    <property type="evidence" value="ECO:0007669"/>
    <property type="project" value="TreeGrafter"/>
</dbReference>
<name>A0A0G4GIU1_9ALVE</name>
<gene>
    <name evidence="9" type="ORF">Cvel_22087</name>
</gene>
<sequence length="247" mass="26045">MGGLGRAVTKCFRQQSWHVIGCDMQIPPDTVNAAIEMKNSESLSMQGRHAVKAIEDSLKSIQAKQVDAVICVAGGFAMGPPGDENFLEEGERMVTSSVMSSLLAAHIAARFLKPKGLFVLPGAAIAESGPTPLMGSYGSSKAFVHHLGKSLGAEGSGMPPESKTIILAPTTIDTEGNRNAMPDADTSTWTSPDEIADVLFNWSCSADLMRTAPTPDAPLETGSVVQPITKNGETEWAQAGHFFTKGV</sequence>
<evidence type="ECO:0000256" key="8">
    <source>
        <dbReference type="ARBA" id="ARBA00041348"/>
    </source>
</evidence>
<dbReference type="PANTHER" id="PTHR15104">
    <property type="entry name" value="DIHYDROPTERIDINE REDUCTASE"/>
    <property type="match status" value="1"/>
</dbReference>
<evidence type="ECO:0000256" key="7">
    <source>
        <dbReference type="ARBA" id="ARBA00039520"/>
    </source>
</evidence>
<dbReference type="GO" id="GO:0006559">
    <property type="term" value="P:L-phenylalanine catabolic process"/>
    <property type="evidence" value="ECO:0007669"/>
    <property type="project" value="TreeGrafter"/>
</dbReference>
<dbReference type="GO" id="GO:0005737">
    <property type="term" value="C:cytoplasm"/>
    <property type="evidence" value="ECO:0007669"/>
    <property type="project" value="TreeGrafter"/>
</dbReference>
<proteinExistence type="inferred from homology"/>
<dbReference type="SUPFAM" id="SSF51735">
    <property type="entry name" value="NAD(P)-binding Rossmann-fold domains"/>
    <property type="match status" value="1"/>
</dbReference>
<evidence type="ECO:0000313" key="9">
    <source>
        <dbReference type="EMBL" id="CEM29757.1"/>
    </source>
</evidence>
<keyword evidence="5" id="KW-0783">Tetrahydrobiopterin biosynthesis</keyword>
<dbReference type="EC" id="1.5.1.34" evidence="6"/>
<dbReference type="PROSITE" id="PS00061">
    <property type="entry name" value="ADH_SHORT"/>
    <property type="match status" value="1"/>
</dbReference>
<accession>A0A0G4GIU1</accession>
<evidence type="ECO:0000256" key="4">
    <source>
        <dbReference type="ARBA" id="ARBA00023002"/>
    </source>
</evidence>
<dbReference type="InterPro" id="IPR020904">
    <property type="entry name" value="Sc_DH/Rdtase_CS"/>
</dbReference>
<comment type="subunit">
    <text evidence="2">Homodimer.</text>
</comment>
<dbReference type="AlphaFoldDB" id="A0A0G4GIU1"/>
<keyword evidence="3" id="KW-0521">NADP</keyword>
<dbReference type="Gene3D" id="3.40.50.720">
    <property type="entry name" value="NAD(P)-binding Rossmann-like Domain"/>
    <property type="match status" value="1"/>
</dbReference>
<evidence type="ECO:0000256" key="5">
    <source>
        <dbReference type="ARBA" id="ARBA00023007"/>
    </source>
</evidence>
<dbReference type="GO" id="GO:0006729">
    <property type="term" value="P:tetrahydrobiopterin biosynthetic process"/>
    <property type="evidence" value="ECO:0007669"/>
    <property type="project" value="UniProtKB-KW"/>
</dbReference>
<dbReference type="GO" id="GO:0004155">
    <property type="term" value="F:6,7-dihydropteridine reductase activity"/>
    <property type="evidence" value="ECO:0007669"/>
    <property type="project" value="UniProtKB-EC"/>
</dbReference>
<dbReference type="EMBL" id="CDMZ01001255">
    <property type="protein sequence ID" value="CEM29757.1"/>
    <property type="molecule type" value="Genomic_DNA"/>
</dbReference>
<keyword evidence="4" id="KW-0560">Oxidoreductase</keyword>
<dbReference type="PANTHER" id="PTHR15104:SF0">
    <property type="entry name" value="DIHYDROPTERIDINE REDUCTASE"/>
    <property type="match status" value="1"/>
</dbReference>
<protein>
    <recommendedName>
        <fullName evidence="7">Dihydropteridine reductase</fullName>
        <ecNumber evidence="6">1.5.1.34</ecNumber>
    </recommendedName>
    <alternativeName>
        <fullName evidence="8">Quinoid dihydropteridine reductase</fullName>
    </alternativeName>
</protein>
<dbReference type="GO" id="GO:0070402">
    <property type="term" value="F:NADPH binding"/>
    <property type="evidence" value="ECO:0007669"/>
    <property type="project" value="TreeGrafter"/>
</dbReference>